<proteinExistence type="predicted"/>
<keyword evidence="3" id="KW-1185">Reference proteome</keyword>
<dbReference type="InParanoid" id="A0A3A9JE32"/>
<evidence type="ECO:0000313" key="3">
    <source>
        <dbReference type="Proteomes" id="UP000274097"/>
    </source>
</evidence>
<dbReference type="OrthoDB" id="8154007at2"/>
<name>A0A3A9JE32_9PROT</name>
<sequence length="305" mass="32476">MQAPVRDLPEKLRATLILLGLGGQKELCAAFRRINPATGFDLDRSYKWMQGRTLPRSPRVYEDWALVLGLERPGSWLAACSLEEFLDAAAARHPAATAALERASTPQAQPLPEAYLLGHYASYSHAQSPYYRGRLIRGSLVVEPAARRAEGLVATYAQSLVVGAVFATGPVLSLGGSLCLDLRMTSAGVAPVFLSLFHPTPPGSALAGMMCPTTAIDPAGQPPYATRIVLLRLRPGQRPEASNRYLEAGAASLPEDLAQFGLPGAELAPLLRECLEGSPGAPGSDHMPAAAYTALVAACDRRWLP</sequence>
<dbReference type="AlphaFoldDB" id="A0A3A9JE32"/>
<dbReference type="EMBL" id="RFLX01000005">
    <property type="protein sequence ID" value="RMI25431.1"/>
    <property type="molecule type" value="Genomic_DNA"/>
</dbReference>
<dbReference type="Proteomes" id="UP000278036">
    <property type="component" value="Unassembled WGS sequence"/>
</dbReference>
<evidence type="ECO:0000313" key="2">
    <source>
        <dbReference type="EMBL" id="RMI25431.1"/>
    </source>
</evidence>
<gene>
    <name evidence="1" type="ORF">D6Z83_17250</name>
    <name evidence="2" type="ORF">EBE87_09875</name>
</gene>
<evidence type="ECO:0000313" key="1">
    <source>
        <dbReference type="EMBL" id="RKK02933.1"/>
    </source>
</evidence>
<evidence type="ECO:0000313" key="4">
    <source>
        <dbReference type="Proteomes" id="UP000278036"/>
    </source>
</evidence>
<dbReference type="RefSeq" id="WP_120639506.1">
    <property type="nucleotide sequence ID" value="NZ_RAQU01000116.1"/>
</dbReference>
<protein>
    <submittedName>
        <fullName evidence="1">Uncharacterized protein</fullName>
    </submittedName>
</protein>
<dbReference type="EMBL" id="RAQU01000116">
    <property type="protein sequence ID" value="RKK02933.1"/>
    <property type="molecule type" value="Genomic_DNA"/>
</dbReference>
<reference evidence="1 4" key="1">
    <citation type="submission" date="2018-09" db="EMBL/GenBank/DDBJ databases">
        <title>Roseomonas sp. nov., isolated from feces of Tibetan antelopes in the Qinghai-Tibet plateau, China.</title>
        <authorList>
            <person name="Tian Z."/>
        </authorList>
    </citation>
    <scope>NUCLEOTIDE SEQUENCE [LARGE SCALE GENOMIC DNA]</scope>
    <source>
        <strain evidence="2 3">Z23</strain>
        <strain evidence="1 4">Z24</strain>
    </source>
</reference>
<organism evidence="1 4">
    <name type="scientific">Teichococcus wenyumeiae</name>
    <dbReference type="NCBI Taxonomy" id="2478470"/>
    <lineage>
        <taxon>Bacteria</taxon>
        <taxon>Pseudomonadati</taxon>
        <taxon>Pseudomonadota</taxon>
        <taxon>Alphaproteobacteria</taxon>
        <taxon>Acetobacterales</taxon>
        <taxon>Roseomonadaceae</taxon>
        <taxon>Roseomonas</taxon>
    </lineage>
</organism>
<accession>A0A3A9JE32</accession>
<comment type="caution">
    <text evidence="1">The sequence shown here is derived from an EMBL/GenBank/DDBJ whole genome shotgun (WGS) entry which is preliminary data.</text>
</comment>
<dbReference type="Proteomes" id="UP000274097">
    <property type="component" value="Unassembled WGS sequence"/>
</dbReference>